<keyword evidence="2" id="KW-1185">Reference proteome</keyword>
<dbReference type="EMBL" id="KE647021">
    <property type="protein sequence ID" value="EQB62073.1"/>
    <property type="molecule type" value="Genomic_DNA"/>
</dbReference>
<dbReference type="Proteomes" id="UP000053780">
    <property type="component" value="Unassembled WGS sequence"/>
</dbReference>
<name>T0LCN0_9MICR</name>
<proteinExistence type="predicted"/>
<evidence type="ECO:0000313" key="2">
    <source>
        <dbReference type="Proteomes" id="UP000053780"/>
    </source>
</evidence>
<dbReference type="VEuPathDB" id="MicrosporidiaDB:NAPIS_ORF00351"/>
<accession>T0LCN0</accession>
<protein>
    <submittedName>
        <fullName evidence="1">Uncharacterized protein</fullName>
    </submittedName>
</protein>
<dbReference type="AlphaFoldDB" id="T0LCN0"/>
<reference evidence="1 2" key="1">
    <citation type="journal article" date="2013" name="BMC Genomics">
        <title>Genome sequencing and comparative genomics of honey bee microsporidia, Nosema apis reveal novel insights into host-parasite interactions.</title>
        <authorList>
            <person name="Chen Yp."/>
            <person name="Pettis J.S."/>
            <person name="Zhao Y."/>
            <person name="Liu X."/>
            <person name="Tallon L.J."/>
            <person name="Sadzewicz L.D."/>
            <person name="Li R."/>
            <person name="Zheng H."/>
            <person name="Huang S."/>
            <person name="Zhang X."/>
            <person name="Hamilton M.C."/>
            <person name="Pernal S.F."/>
            <person name="Melathopoulos A.P."/>
            <person name="Yan X."/>
            <person name="Evans J.D."/>
        </authorList>
    </citation>
    <scope>NUCLEOTIDE SEQUENCE [LARGE SCALE GENOMIC DNA]</scope>
    <source>
        <strain evidence="1 2">BRL 01</strain>
    </source>
</reference>
<sequence length="300" mass="33584">MIDFINFLIYLINQIHDVRSKVCMFQVFMMIVPMCNSFYKRSVVIKFIVFLKLFGVMPEFMSGGVDGDGIYSGGVGCGDGIYSGGNSGGNGCVDGVESGDGIYSGGDSRCVDGVKKDSVESSGINKNGINNDKNNLNKNSININTNDINDTNNINVDSNNINNSDINDTNNININNTNNNQYTNNNKYTNNNNNSNINTTLILTNHYETIKIIYLSIFILSPPNSTFKTQSREFVTYIKILVNDTKCLQPKHGCIDKILVIYSFLCTFLFQYNEYNIVDVWVNLCWDSFFNGGLLYYLCC</sequence>
<dbReference type="HOGENOM" id="CLU_927790_0_0_1"/>
<gene>
    <name evidence="1" type="ORF">NAPIS_ORF00351</name>
</gene>
<organism evidence="1 2">
    <name type="scientific">Vairimorpha apis BRL 01</name>
    <dbReference type="NCBI Taxonomy" id="1037528"/>
    <lineage>
        <taxon>Eukaryota</taxon>
        <taxon>Fungi</taxon>
        <taxon>Fungi incertae sedis</taxon>
        <taxon>Microsporidia</taxon>
        <taxon>Nosematidae</taxon>
        <taxon>Vairimorpha</taxon>
    </lineage>
</organism>
<evidence type="ECO:0000313" key="1">
    <source>
        <dbReference type="EMBL" id="EQB62073.1"/>
    </source>
</evidence>